<feature type="region of interest" description="Disordered" evidence="1">
    <location>
        <begin position="1"/>
        <end position="21"/>
    </location>
</feature>
<accession>A0A0G0YSD2</accession>
<evidence type="ECO:0000313" key="3">
    <source>
        <dbReference type="Proteomes" id="UP000034493"/>
    </source>
</evidence>
<evidence type="ECO:0000256" key="1">
    <source>
        <dbReference type="SAM" id="MobiDB-lite"/>
    </source>
</evidence>
<reference evidence="2 3" key="1">
    <citation type="journal article" date="2015" name="Nature">
        <title>rRNA introns, odd ribosomes, and small enigmatic genomes across a large radiation of phyla.</title>
        <authorList>
            <person name="Brown C.T."/>
            <person name="Hug L.A."/>
            <person name="Thomas B.C."/>
            <person name="Sharon I."/>
            <person name="Castelle C.J."/>
            <person name="Singh A."/>
            <person name="Wilkins M.J."/>
            <person name="Williams K.H."/>
            <person name="Banfield J.F."/>
        </authorList>
    </citation>
    <scope>NUCLEOTIDE SEQUENCE [LARGE SCALE GENOMIC DNA]</scope>
</reference>
<comment type="caution">
    <text evidence="2">The sequence shown here is derived from an EMBL/GenBank/DDBJ whole genome shotgun (WGS) entry which is preliminary data.</text>
</comment>
<dbReference type="AlphaFoldDB" id="A0A0G0YSD2"/>
<protein>
    <submittedName>
        <fullName evidence="2">Uncharacterized protein</fullName>
    </submittedName>
</protein>
<sequence>MNESSQEIGPNPDGRSNPVFYQKLTRRRDGTIKSIRMVQIVGTDIANFPYKAVDPETGDEVALGKSQWVEVYYELLNKEPPYDLESRVKLYYQIRNRKELEKQRKSTPIETPV</sequence>
<proteinExistence type="predicted"/>
<organism evidence="2 3">
    <name type="scientific">Candidatus Curtissbacteria bacterium GW2011_GWA2_41_24</name>
    <dbReference type="NCBI Taxonomy" id="1618411"/>
    <lineage>
        <taxon>Bacteria</taxon>
        <taxon>Candidatus Curtissiibacteriota</taxon>
    </lineage>
</organism>
<gene>
    <name evidence="2" type="ORF">UU56_C0021G0026</name>
</gene>
<dbReference type="Proteomes" id="UP000034493">
    <property type="component" value="Unassembled WGS sequence"/>
</dbReference>
<dbReference type="EMBL" id="LCBC01000021">
    <property type="protein sequence ID" value="KKS03278.1"/>
    <property type="molecule type" value="Genomic_DNA"/>
</dbReference>
<evidence type="ECO:0000313" key="2">
    <source>
        <dbReference type="EMBL" id="KKS03278.1"/>
    </source>
</evidence>
<name>A0A0G0YSD2_9BACT</name>